<dbReference type="InterPro" id="IPR036922">
    <property type="entry name" value="Rieske_2Fe-2S_sf"/>
</dbReference>
<dbReference type="SUPFAM" id="SSF50022">
    <property type="entry name" value="ISP domain"/>
    <property type="match status" value="1"/>
</dbReference>
<comment type="cofactor">
    <cofactor evidence="1">
        <name>Fe cation</name>
        <dbReference type="ChEBI" id="CHEBI:24875"/>
    </cofactor>
</comment>
<evidence type="ECO:0000313" key="8">
    <source>
        <dbReference type="EMBL" id="TPD60698.1"/>
    </source>
</evidence>
<organism evidence="8 9">
    <name type="scientific">Emcibacter nanhaiensis</name>
    <dbReference type="NCBI Taxonomy" id="1505037"/>
    <lineage>
        <taxon>Bacteria</taxon>
        <taxon>Pseudomonadati</taxon>
        <taxon>Pseudomonadota</taxon>
        <taxon>Alphaproteobacteria</taxon>
        <taxon>Emcibacterales</taxon>
        <taxon>Emcibacteraceae</taxon>
        <taxon>Emcibacter</taxon>
    </lineage>
</organism>
<keyword evidence="2" id="KW-0001">2Fe-2S</keyword>
<keyword evidence="6" id="KW-0411">Iron-sulfur</keyword>
<keyword evidence="3" id="KW-0479">Metal-binding</keyword>
<dbReference type="Proteomes" id="UP000319148">
    <property type="component" value="Unassembled WGS sequence"/>
</dbReference>
<dbReference type="SUPFAM" id="SSF55961">
    <property type="entry name" value="Bet v1-like"/>
    <property type="match status" value="1"/>
</dbReference>
<dbReference type="PROSITE" id="PS51296">
    <property type="entry name" value="RIESKE"/>
    <property type="match status" value="1"/>
</dbReference>
<dbReference type="InterPro" id="IPR045605">
    <property type="entry name" value="KshA-like_C"/>
</dbReference>
<dbReference type="Pfam" id="PF00355">
    <property type="entry name" value="Rieske"/>
    <property type="match status" value="1"/>
</dbReference>
<dbReference type="AlphaFoldDB" id="A0A501PKS4"/>
<dbReference type="Gene3D" id="2.102.10.10">
    <property type="entry name" value="Rieske [2Fe-2S] iron-sulphur domain"/>
    <property type="match status" value="1"/>
</dbReference>
<dbReference type="GO" id="GO:0008203">
    <property type="term" value="P:cholesterol metabolic process"/>
    <property type="evidence" value="ECO:0007669"/>
    <property type="project" value="InterPro"/>
</dbReference>
<dbReference type="PANTHER" id="PTHR21266">
    <property type="entry name" value="IRON-SULFUR DOMAIN CONTAINING PROTEIN"/>
    <property type="match status" value="1"/>
</dbReference>
<dbReference type="GO" id="GO:0046872">
    <property type="term" value="F:metal ion binding"/>
    <property type="evidence" value="ECO:0007669"/>
    <property type="project" value="UniProtKB-KW"/>
</dbReference>
<feature type="domain" description="Rieske" evidence="7">
    <location>
        <begin position="18"/>
        <end position="130"/>
    </location>
</feature>
<dbReference type="InterPro" id="IPR017941">
    <property type="entry name" value="Rieske_2Fe-2S"/>
</dbReference>
<dbReference type="EMBL" id="VFIY01000006">
    <property type="protein sequence ID" value="TPD60698.1"/>
    <property type="molecule type" value="Genomic_DNA"/>
</dbReference>
<name>A0A501PKS4_9PROT</name>
<dbReference type="Gene3D" id="3.90.380.10">
    <property type="entry name" value="Naphthalene 1,2-dioxygenase Alpha Subunit, Chain A, domain 1"/>
    <property type="match status" value="1"/>
</dbReference>
<evidence type="ECO:0000256" key="3">
    <source>
        <dbReference type="ARBA" id="ARBA00022723"/>
    </source>
</evidence>
<proteinExistence type="predicted"/>
<keyword evidence="5" id="KW-0408">Iron</keyword>
<dbReference type="GO" id="GO:0016491">
    <property type="term" value="F:oxidoreductase activity"/>
    <property type="evidence" value="ECO:0007669"/>
    <property type="project" value="UniProtKB-KW"/>
</dbReference>
<dbReference type="OrthoDB" id="9800776at2"/>
<keyword evidence="4" id="KW-0560">Oxidoreductase</keyword>
<dbReference type="RefSeq" id="WP_139940326.1">
    <property type="nucleotide sequence ID" value="NZ_JBHSYP010000008.1"/>
</dbReference>
<dbReference type="InterPro" id="IPR050584">
    <property type="entry name" value="Cholesterol_7-desaturase"/>
</dbReference>
<keyword evidence="9" id="KW-1185">Reference proteome</keyword>
<accession>A0A501PKS4</accession>
<evidence type="ECO:0000256" key="6">
    <source>
        <dbReference type="ARBA" id="ARBA00023014"/>
    </source>
</evidence>
<evidence type="ECO:0000259" key="7">
    <source>
        <dbReference type="PROSITE" id="PS51296"/>
    </source>
</evidence>
<evidence type="ECO:0000256" key="5">
    <source>
        <dbReference type="ARBA" id="ARBA00023004"/>
    </source>
</evidence>
<evidence type="ECO:0000256" key="4">
    <source>
        <dbReference type="ARBA" id="ARBA00023002"/>
    </source>
</evidence>
<gene>
    <name evidence="8" type="ORF">FIV46_08200</name>
</gene>
<dbReference type="PANTHER" id="PTHR21266:SF60">
    <property type="entry name" value="3-KETOSTEROID-9-ALPHA-MONOOXYGENASE, OXYGENASE COMPONENT"/>
    <property type="match status" value="1"/>
</dbReference>
<comment type="caution">
    <text evidence="8">The sequence shown here is derived from an EMBL/GenBank/DDBJ whole genome shotgun (WGS) entry which is preliminary data.</text>
</comment>
<sequence length="360" mass="40977">MAKTEDYGLGEYVFPRGWFMIAPAAEATTVPKEVRFFGEDMVLYRGESGTPHLVEAYCPHMGAHLARNTTSYVVHDGEHVQGESIRCPFHGWRFGPDGQCDDIPYAEGFIPKAACIRTYPVVERAGIIWMWHDPEQKEPDFPLPGFGGHWDEPGWVHWKIDHMGDLNSHPIEIVDNMADVAHFIPIHGSSNISYFANEFIDHIVHQYFSAGHRTLVSEEDQDLTLDTWYEGPSILQSEMAGDYPSFIMIAHTPIEDGLTRVWHGLMVKVNDGSKPITEEDRAAALQYQEASRLALAQDVEIWQYKRACTRPMVLKFDGPFARLRKWYGQFYNQRSEAGEVHKKVNGLVATVDKRKKDQVA</sequence>
<protein>
    <submittedName>
        <fullName evidence="8">Rieske (2Fe-2S) protein</fullName>
    </submittedName>
</protein>
<dbReference type="GO" id="GO:0051537">
    <property type="term" value="F:2 iron, 2 sulfur cluster binding"/>
    <property type="evidence" value="ECO:0007669"/>
    <property type="project" value="UniProtKB-KW"/>
</dbReference>
<evidence type="ECO:0000313" key="9">
    <source>
        <dbReference type="Proteomes" id="UP000319148"/>
    </source>
</evidence>
<dbReference type="CDD" id="cd03469">
    <property type="entry name" value="Rieske_RO_Alpha_N"/>
    <property type="match status" value="1"/>
</dbReference>
<reference evidence="9" key="1">
    <citation type="submission" date="2019-06" db="EMBL/GenBank/DDBJ databases">
        <title>The complete genome of Emcibacter congregatus ZYLT.</title>
        <authorList>
            <person name="Zhao Z."/>
        </authorList>
    </citation>
    <scope>NUCLEOTIDE SEQUENCE [LARGE SCALE GENOMIC DNA]</scope>
    <source>
        <strain evidence="9">MCCC 1A06723</strain>
    </source>
</reference>
<evidence type="ECO:0000256" key="1">
    <source>
        <dbReference type="ARBA" id="ARBA00001962"/>
    </source>
</evidence>
<dbReference type="Pfam" id="PF19298">
    <property type="entry name" value="KshA_C"/>
    <property type="match status" value="1"/>
</dbReference>
<evidence type="ECO:0000256" key="2">
    <source>
        <dbReference type="ARBA" id="ARBA00022714"/>
    </source>
</evidence>